<organism evidence="1 2">
    <name type="scientific">Chryseobacterium luteum</name>
    <dbReference type="NCBI Taxonomy" id="421531"/>
    <lineage>
        <taxon>Bacteria</taxon>
        <taxon>Pseudomonadati</taxon>
        <taxon>Bacteroidota</taxon>
        <taxon>Flavobacteriia</taxon>
        <taxon>Flavobacteriales</taxon>
        <taxon>Weeksellaceae</taxon>
        <taxon>Chryseobacterium group</taxon>
        <taxon>Chryseobacterium</taxon>
    </lineage>
</organism>
<keyword evidence="2" id="KW-1185">Reference proteome</keyword>
<proteinExistence type="predicted"/>
<dbReference type="AlphaFoldDB" id="A0A085ZC68"/>
<evidence type="ECO:0000313" key="1">
    <source>
        <dbReference type="EMBL" id="KFF02032.1"/>
    </source>
</evidence>
<sequence>MKLNKSKQIDILLETPGKLNGENDKMYTIINNSKESYIIDPFGFIGNSYWIVDGKKIEPADFFRGHYKRDDNELCKDDLIILNPSQKISTYINLDYYNKGIYDFSKQGNYILNVKSKHNRQNATLLGCDSYIKILESQGYRVLEDSIVAKIPFVK</sequence>
<protein>
    <submittedName>
        <fullName evidence="1">Uncharacterized protein</fullName>
    </submittedName>
</protein>
<dbReference type="EMBL" id="JPRO01000014">
    <property type="protein sequence ID" value="KFF02032.1"/>
    <property type="molecule type" value="Genomic_DNA"/>
</dbReference>
<evidence type="ECO:0000313" key="2">
    <source>
        <dbReference type="Proteomes" id="UP000028703"/>
    </source>
</evidence>
<dbReference type="STRING" id="421531.IX38_16200"/>
<comment type="caution">
    <text evidence="1">The sequence shown here is derived from an EMBL/GenBank/DDBJ whole genome shotgun (WGS) entry which is preliminary data.</text>
</comment>
<accession>A0A085ZC68</accession>
<reference evidence="1 2" key="1">
    <citation type="submission" date="2014-07" db="EMBL/GenBank/DDBJ databases">
        <title>Genome of Chryseobacterium luteum DSM 18605.</title>
        <authorList>
            <person name="Stropko S.J."/>
            <person name="Pipes S.E."/>
            <person name="Newman J.D."/>
        </authorList>
    </citation>
    <scope>NUCLEOTIDE SEQUENCE [LARGE SCALE GENOMIC DNA]</scope>
    <source>
        <strain evidence="1 2">DSM 18605</strain>
    </source>
</reference>
<name>A0A085ZC68_9FLAO</name>
<dbReference type="Proteomes" id="UP000028703">
    <property type="component" value="Unassembled WGS sequence"/>
</dbReference>
<gene>
    <name evidence="1" type="ORF">IX38_16200</name>
</gene>
<dbReference type="eggNOG" id="ENOG5033DHQ">
    <property type="taxonomic scope" value="Bacteria"/>
</dbReference>